<keyword evidence="10" id="KW-0961">Cell wall biogenesis/degradation</keyword>
<dbReference type="GO" id="GO:0016798">
    <property type="term" value="F:hydrolase activity, acting on glycosyl bonds"/>
    <property type="evidence" value="ECO:0007669"/>
    <property type="project" value="UniProtKB-KW"/>
</dbReference>
<dbReference type="Gene3D" id="2.10.70.40">
    <property type="entry name" value="peptidoglycan hydrolase"/>
    <property type="match status" value="1"/>
</dbReference>
<evidence type="ECO:0000256" key="6">
    <source>
        <dbReference type="ARBA" id="ARBA00022764"/>
    </source>
</evidence>
<evidence type="ECO:0000256" key="11">
    <source>
        <dbReference type="ARBA" id="ARBA00030835"/>
    </source>
</evidence>
<dbReference type="AlphaFoldDB" id="A0A099L205"/>
<keyword evidence="7" id="KW-1005">Bacterial flagellum biogenesis</keyword>
<dbReference type="GO" id="GO:0044780">
    <property type="term" value="P:bacterial-type flagellum assembly"/>
    <property type="evidence" value="ECO:0007669"/>
    <property type="project" value="InterPro"/>
</dbReference>
<accession>A0A099L205</accession>
<dbReference type="PANTHER" id="PTHR33308:SF9">
    <property type="entry name" value="PEPTIDOGLYCAN HYDROLASE FLGJ"/>
    <property type="match status" value="1"/>
</dbReference>
<evidence type="ECO:0000256" key="10">
    <source>
        <dbReference type="ARBA" id="ARBA00023316"/>
    </source>
</evidence>
<comment type="caution">
    <text evidence="14">The sequence shown here is derived from an EMBL/GenBank/DDBJ whole genome shotgun (WGS) entry which is preliminary data.</text>
</comment>
<dbReference type="InterPro" id="IPR013377">
    <property type="entry name" value="FlgJ"/>
</dbReference>
<dbReference type="Pfam" id="PF01832">
    <property type="entry name" value="Glucosaminidase"/>
    <property type="match status" value="1"/>
</dbReference>
<evidence type="ECO:0000256" key="4">
    <source>
        <dbReference type="ARBA" id="ARBA00007974"/>
    </source>
</evidence>
<sequence>MDINSSQNHNFDQARNALDLNGLNAIREQSRATDGEAKKEALKEAAQQFEAIFMRMLLSSMRKAQDVLESDSPFNSESTKFYRDMHDQQMAVELSSNGSLGLTDLIVRQLGGDSGDFKPSSVLRNDGNLTVTSNADDKSNNKNKANTNKQHNSLVEKMLGHKNQIKPDIDIPFAGNYQAQSITSAQASSAASQFTLRELDKKSNKDVSQSQSVNSSALVSEHNFNEPKGFVSALIAPAQKVQQTLGVPFEVVIAQAALETGWGQKIIKGQDGTSSNNLFNIKADSRWSGDKVTKETLEFEQGAMVKKAEPFRMYQSITDSVNDYINFLSTSERYQDALQDSGNVEHFLQGLQKAGYATDPQYADKILGTLKTVTNLLAK</sequence>
<evidence type="ECO:0000259" key="13">
    <source>
        <dbReference type="SMART" id="SM00047"/>
    </source>
</evidence>
<dbReference type="InterPro" id="IPR019301">
    <property type="entry name" value="Flagellar_prot_FlgJ_N"/>
</dbReference>
<keyword evidence="8" id="KW-0378">Hydrolase</keyword>
<dbReference type="NCBIfam" id="TIGR02541">
    <property type="entry name" value="flagell_FlgJ"/>
    <property type="match status" value="1"/>
</dbReference>
<dbReference type="SMART" id="SM00047">
    <property type="entry name" value="LYZ2"/>
    <property type="match status" value="1"/>
</dbReference>
<feature type="region of interest" description="Disordered" evidence="12">
    <location>
        <begin position="116"/>
        <end position="149"/>
    </location>
</feature>
<dbReference type="GO" id="GO:0071555">
    <property type="term" value="P:cell wall organization"/>
    <property type="evidence" value="ECO:0007669"/>
    <property type="project" value="UniProtKB-KW"/>
</dbReference>
<name>A0A099L205_COLPS</name>
<organism evidence="14 15">
    <name type="scientific">Colwellia psychrerythraea</name>
    <name type="common">Vibrio psychroerythus</name>
    <dbReference type="NCBI Taxonomy" id="28229"/>
    <lineage>
        <taxon>Bacteria</taxon>
        <taxon>Pseudomonadati</taxon>
        <taxon>Pseudomonadota</taxon>
        <taxon>Gammaproteobacteria</taxon>
        <taxon>Alteromonadales</taxon>
        <taxon>Colwelliaceae</taxon>
        <taxon>Colwellia</taxon>
    </lineage>
</organism>
<comment type="subcellular location">
    <subcellularLocation>
        <location evidence="2">Periplasm</location>
    </subcellularLocation>
</comment>
<evidence type="ECO:0000256" key="1">
    <source>
        <dbReference type="ARBA" id="ARBA00002954"/>
    </source>
</evidence>
<evidence type="ECO:0000256" key="2">
    <source>
        <dbReference type="ARBA" id="ARBA00004418"/>
    </source>
</evidence>
<dbReference type="PATRIC" id="fig|28229.3.peg.624"/>
<comment type="similarity">
    <text evidence="3">In the N-terminal section; belongs to the FlgJ family.</text>
</comment>
<evidence type="ECO:0000313" key="14">
    <source>
        <dbReference type="EMBL" id="KGJ96994.1"/>
    </source>
</evidence>
<keyword evidence="6" id="KW-0574">Periplasm</keyword>
<keyword evidence="14" id="KW-0282">Flagellum</keyword>
<evidence type="ECO:0000256" key="7">
    <source>
        <dbReference type="ARBA" id="ARBA00022795"/>
    </source>
</evidence>
<keyword evidence="14" id="KW-0969">Cilium</keyword>
<dbReference type="InterPro" id="IPR002901">
    <property type="entry name" value="MGlyc_endo_b_GlcNAc-like_dom"/>
</dbReference>
<evidence type="ECO:0000313" key="15">
    <source>
        <dbReference type="Proteomes" id="UP000029868"/>
    </source>
</evidence>
<dbReference type="Gene3D" id="1.10.530.10">
    <property type="match status" value="1"/>
</dbReference>
<dbReference type="GO" id="GO:0042597">
    <property type="term" value="C:periplasmic space"/>
    <property type="evidence" value="ECO:0007669"/>
    <property type="project" value="UniProtKB-SubCell"/>
</dbReference>
<keyword evidence="14" id="KW-0966">Cell projection</keyword>
<evidence type="ECO:0000256" key="8">
    <source>
        <dbReference type="ARBA" id="ARBA00022801"/>
    </source>
</evidence>
<proteinExistence type="inferred from homology"/>
<dbReference type="OrthoDB" id="289937at2"/>
<dbReference type="Proteomes" id="UP000029868">
    <property type="component" value="Unassembled WGS sequence"/>
</dbReference>
<keyword evidence="9" id="KW-0326">Glycosidase</keyword>
<dbReference type="GO" id="GO:0071973">
    <property type="term" value="P:bacterial-type flagellum-dependent cell motility"/>
    <property type="evidence" value="ECO:0007669"/>
    <property type="project" value="TreeGrafter"/>
</dbReference>
<evidence type="ECO:0000256" key="5">
    <source>
        <dbReference type="ARBA" id="ARBA00013433"/>
    </source>
</evidence>
<dbReference type="EMBL" id="JQEC01000004">
    <property type="protein sequence ID" value="KGJ96994.1"/>
    <property type="molecule type" value="Genomic_DNA"/>
</dbReference>
<dbReference type="RefSeq" id="WP_033080756.1">
    <property type="nucleotide sequence ID" value="NZ_JQEC01000004.1"/>
</dbReference>
<comment type="similarity">
    <text evidence="4">In the C-terminal section; belongs to the glycosyl hydrolase 73 family.</text>
</comment>
<dbReference type="InterPro" id="IPR051056">
    <property type="entry name" value="Glycosyl_Hydrolase_73"/>
</dbReference>
<feature type="domain" description="Mannosyl-glycoprotein endo-beta-N-acetylglucosamidase-like" evidence="13">
    <location>
        <begin position="220"/>
        <end position="375"/>
    </location>
</feature>
<evidence type="ECO:0000256" key="9">
    <source>
        <dbReference type="ARBA" id="ARBA00023295"/>
    </source>
</evidence>
<dbReference type="PANTHER" id="PTHR33308">
    <property type="entry name" value="PEPTIDOGLYCAN HYDROLASE FLGJ"/>
    <property type="match status" value="1"/>
</dbReference>
<evidence type="ECO:0000256" key="3">
    <source>
        <dbReference type="ARBA" id="ARBA00006880"/>
    </source>
</evidence>
<reference evidence="14 15" key="1">
    <citation type="submission" date="2014-08" db="EMBL/GenBank/DDBJ databases">
        <title>Genomic and Phenotypic Diversity of Colwellia psychrerythraea strains from Disparate Marine Basins.</title>
        <authorList>
            <person name="Techtmann S.M."/>
            <person name="Stelling S.C."/>
            <person name="Utturkar S.M."/>
            <person name="Alshibli N."/>
            <person name="Harris A."/>
            <person name="Brown S.D."/>
            <person name="Hazen T.C."/>
        </authorList>
    </citation>
    <scope>NUCLEOTIDE SEQUENCE [LARGE SCALE GENOMIC DNA]</scope>
    <source>
        <strain evidence="14 15">GAB14E</strain>
    </source>
</reference>
<protein>
    <recommendedName>
        <fullName evidence="5">Peptidoglycan hydrolase FlgJ</fullName>
    </recommendedName>
    <alternativeName>
        <fullName evidence="11">Muramidase FlgJ</fullName>
    </alternativeName>
</protein>
<comment type="function">
    <text evidence="1">Flagellum-specific muramidase which hydrolyzes the peptidoglycan layer to assemble the rod structure in the periplasmic space.</text>
</comment>
<dbReference type="GO" id="GO:0004040">
    <property type="term" value="F:amidase activity"/>
    <property type="evidence" value="ECO:0007669"/>
    <property type="project" value="InterPro"/>
</dbReference>
<dbReference type="Pfam" id="PF10135">
    <property type="entry name" value="Rod-binding"/>
    <property type="match status" value="1"/>
</dbReference>
<evidence type="ECO:0000256" key="12">
    <source>
        <dbReference type="SAM" id="MobiDB-lite"/>
    </source>
</evidence>
<gene>
    <name evidence="14" type="ORF">GAB14E_1462</name>
</gene>